<reference evidence="2" key="1">
    <citation type="submission" date="2021-01" db="EMBL/GenBank/DDBJ databases">
        <authorList>
            <person name="Corre E."/>
            <person name="Pelletier E."/>
            <person name="Niang G."/>
            <person name="Scheremetjew M."/>
            <person name="Finn R."/>
            <person name="Kale V."/>
            <person name="Holt S."/>
            <person name="Cochrane G."/>
            <person name="Meng A."/>
            <person name="Brown T."/>
            <person name="Cohen L."/>
        </authorList>
    </citation>
    <scope>NUCLEOTIDE SEQUENCE</scope>
    <source>
        <strain evidence="2">CCMP3107</strain>
    </source>
</reference>
<feature type="compositionally biased region" description="Polar residues" evidence="1">
    <location>
        <begin position="129"/>
        <end position="140"/>
    </location>
</feature>
<feature type="compositionally biased region" description="Basic and acidic residues" evidence="1">
    <location>
        <begin position="63"/>
        <end position="78"/>
    </location>
</feature>
<feature type="compositionally biased region" description="Polar residues" evidence="1">
    <location>
        <begin position="103"/>
        <end position="118"/>
    </location>
</feature>
<sequence>MSPAGMLQYEGGIFDFGKALLNDAFPAESPAEKKKTLLRNHSSPAILSPVNEAASAGHKFFDFDSSKEGQERQKETHQLRTPAKKNNGGQSLYFSTPGGPNITGGSSLVQASVPSSPGHQLRTPVMRKSLSSSPHPTTSKKLLPVSKSQDYEQYGSTKGGAPSLELPHSRTPSSKVAGSVPGAGAAPTGGQSNMEVLIAQLKTDTDGEIDGMLWKRAPAASAAAGRL</sequence>
<feature type="region of interest" description="Disordered" evidence="1">
    <location>
        <begin position="63"/>
        <end position="191"/>
    </location>
</feature>
<dbReference type="EMBL" id="HBIU01052552">
    <property type="protein sequence ID" value="CAE0645768.1"/>
    <property type="molecule type" value="Transcribed_RNA"/>
</dbReference>
<evidence type="ECO:0000313" key="2">
    <source>
        <dbReference type="EMBL" id="CAE0645768.1"/>
    </source>
</evidence>
<evidence type="ECO:0000256" key="1">
    <source>
        <dbReference type="SAM" id="MobiDB-lite"/>
    </source>
</evidence>
<gene>
    <name evidence="2" type="ORF">HAKA00212_LOCUS23243</name>
</gene>
<name>A0A7S3YAA8_HETAK</name>
<organism evidence="2">
    <name type="scientific">Heterosigma akashiwo</name>
    <name type="common">Chromophytic alga</name>
    <name type="synonym">Heterosigma carterae</name>
    <dbReference type="NCBI Taxonomy" id="2829"/>
    <lineage>
        <taxon>Eukaryota</taxon>
        <taxon>Sar</taxon>
        <taxon>Stramenopiles</taxon>
        <taxon>Ochrophyta</taxon>
        <taxon>Raphidophyceae</taxon>
        <taxon>Chattonellales</taxon>
        <taxon>Chattonellaceae</taxon>
        <taxon>Heterosigma</taxon>
    </lineage>
</organism>
<protein>
    <submittedName>
        <fullName evidence="2">Uncharacterized protein</fullName>
    </submittedName>
</protein>
<accession>A0A7S3YAA8</accession>
<proteinExistence type="predicted"/>
<dbReference type="AlphaFoldDB" id="A0A7S3YAA8"/>
<feature type="compositionally biased region" description="Low complexity" evidence="1">
    <location>
        <begin position="173"/>
        <end position="191"/>
    </location>
</feature>